<dbReference type="SUPFAM" id="SSF55874">
    <property type="entry name" value="ATPase domain of HSP90 chaperone/DNA topoisomerase II/histidine kinase"/>
    <property type="match status" value="1"/>
</dbReference>
<dbReference type="InterPro" id="IPR005467">
    <property type="entry name" value="His_kinase_dom"/>
</dbReference>
<dbReference type="Gene3D" id="3.30.565.10">
    <property type="entry name" value="Histidine kinase-like ATPase, C-terminal domain"/>
    <property type="match status" value="1"/>
</dbReference>
<accession>A0A1W9KTF9</accession>
<dbReference type="EMBL" id="MTEI01000007">
    <property type="protein sequence ID" value="OQW87725.1"/>
    <property type="molecule type" value="Genomic_DNA"/>
</dbReference>
<comment type="catalytic activity">
    <reaction evidence="1">
        <text>ATP + protein L-histidine = ADP + protein N-phospho-L-histidine.</text>
        <dbReference type="EC" id="2.7.13.3"/>
    </reaction>
</comment>
<evidence type="ECO:0000259" key="10">
    <source>
        <dbReference type="PROSITE" id="PS50113"/>
    </source>
</evidence>
<evidence type="ECO:0000256" key="2">
    <source>
        <dbReference type="ARBA" id="ARBA00004429"/>
    </source>
</evidence>
<dbReference type="InterPro" id="IPR036097">
    <property type="entry name" value="HisK_dim/P_sf"/>
</dbReference>
<evidence type="ECO:0000256" key="7">
    <source>
        <dbReference type="ARBA" id="ARBA00023012"/>
    </source>
</evidence>
<dbReference type="GO" id="GO:0000155">
    <property type="term" value="F:phosphorelay sensor kinase activity"/>
    <property type="evidence" value="ECO:0007669"/>
    <property type="project" value="InterPro"/>
</dbReference>
<feature type="domain" description="PAC" evidence="10">
    <location>
        <begin position="149"/>
        <end position="200"/>
    </location>
</feature>
<dbReference type="InterPro" id="IPR036890">
    <property type="entry name" value="HATPase_C_sf"/>
</dbReference>
<dbReference type="InterPro" id="IPR000014">
    <property type="entry name" value="PAS"/>
</dbReference>
<gene>
    <name evidence="11" type="ORF">BWK72_12565</name>
</gene>
<dbReference type="SMART" id="SM00388">
    <property type="entry name" value="HisKA"/>
    <property type="match status" value="1"/>
</dbReference>
<protein>
    <recommendedName>
        <fullName evidence="3">histidine kinase</fullName>
        <ecNumber evidence="3">2.7.13.3</ecNumber>
    </recommendedName>
</protein>
<keyword evidence="8" id="KW-0175">Coiled coil</keyword>
<keyword evidence="6" id="KW-0418">Kinase</keyword>
<dbReference type="CDD" id="cd00130">
    <property type="entry name" value="PAS"/>
    <property type="match status" value="1"/>
</dbReference>
<dbReference type="Pfam" id="PF00512">
    <property type="entry name" value="HisKA"/>
    <property type="match status" value="1"/>
</dbReference>
<dbReference type="PRINTS" id="PR00344">
    <property type="entry name" value="BCTRLSENSOR"/>
</dbReference>
<dbReference type="NCBIfam" id="TIGR00229">
    <property type="entry name" value="sensory_box"/>
    <property type="match status" value="1"/>
</dbReference>
<dbReference type="InterPro" id="IPR050736">
    <property type="entry name" value="Sensor_HK_Regulatory"/>
</dbReference>
<dbReference type="PROSITE" id="PS50113">
    <property type="entry name" value="PAC"/>
    <property type="match status" value="1"/>
</dbReference>
<feature type="domain" description="Histidine kinase" evidence="9">
    <location>
        <begin position="225"/>
        <end position="443"/>
    </location>
</feature>
<keyword evidence="4" id="KW-0597">Phosphoprotein</keyword>
<dbReference type="FunFam" id="3.30.565.10:FF:000006">
    <property type="entry name" value="Sensor histidine kinase WalK"/>
    <property type="match status" value="1"/>
</dbReference>
<evidence type="ECO:0000256" key="5">
    <source>
        <dbReference type="ARBA" id="ARBA00022679"/>
    </source>
</evidence>
<dbReference type="Pfam" id="PF02518">
    <property type="entry name" value="HATPase_c"/>
    <property type="match status" value="1"/>
</dbReference>
<dbReference type="Proteomes" id="UP000192505">
    <property type="component" value="Unassembled WGS sequence"/>
</dbReference>
<organism evidence="11 12">
    <name type="scientific">Rhodoferax ferrireducens</name>
    <dbReference type="NCBI Taxonomy" id="192843"/>
    <lineage>
        <taxon>Bacteria</taxon>
        <taxon>Pseudomonadati</taxon>
        <taxon>Pseudomonadota</taxon>
        <taxon>Betaproteobacteria</taxon>
        <taxon>Burkholderiales</taxon>
        <taxon>Comamonadaceae</taxon>
        <taxon>Rhodoferax</taxon>
    </lineage>
</organism>
<dbReference type="Pfam" id="PF13426">
    <property type="entry name" value="PAS_9"/>
    <property type="match status" value="1"/>
</dbReference>
<feature type="coiled-coil region" evidence="8">
    <location>
        <begin position="191"/>
        <end position="218"/>
    </location>
</feature>
<dbReference type="PANTHER" id="PTHR43711">
    <property type="entry name" value="TWO-COMPONENT HISTIDINE KINASE"/>
    <property type="match status" value="1"/>
</dbReference>
<dbReference type="Gene3D" id="3.30.450.20">
    <property type="entry name" value="PAS domain"/>
    <property type="match status" value="1"/>
</dbReference>
<proteinExistence type="predicted"/>
<dbReference type="GO" id="GO:0005886">
    <property type="term" value="C:plasma membrane"/>
    <property type="evidence" value="ECO:0007669"/>
    <property type="project" value="UniProtKB-SubCell"/>
</dbReference>
<evidence type="ECO:0000256" key="1">
    <source>
        <dbReference type="ARBA" id="ARBA00000085"/>
    </source>
</evidence>
<dbReference type="InterPro" id="IPR003594">
    <property type="entry name" value="HATPase_dom"/>
</dbReference>
<dbReference type="InterPro" id="IPR003661">
    <property type="entry name" value="HisK_dim/P_dom"/>
</dbReference>
<keyword evidence="5" id="KW-0808">Transferase</keyword>
<evidence type="ECO:0000256" key="8">
    <source>
        <dbReference type="SAM" id="Coils"/>
    </source>
</evidence>
<dbReference type="InterPro" id="IPR035965">
    <property type="entry name" value="PAS-like_dom_sf"/>
</dbReference>
<dbReference type="CDD" id="cd16922">
    <property type="entry name" value="HATPase_EvgS-ArcB-TorS-like"/>
    <property type="match status" value="1"/>
</dbReference>
<comment type="caution">
    <text evidence="11">The sequence shown here is derived from an EMBL/GenBank/DDBJ whole genome shotgun (WGS) entry which is preliminary data.</text>
</comment>
<evidence type="ECO:0000256" key="6">
    <source>
        <dbReference type="ARBA" id="ARBA00022777"/>
    </source>
</evidence>
<dbReference type="Gene3D" id="1.10.287.130">
    <property type="match status" value="1"/>
</dbReference>
<dbReference type="PANTHER" id="PTHR43711:SF31">
    <property type="entry name" value="HISTIDINE KINASE"/>
    <property type="match status" value="1"/>
</dbReference>
<dbReference type="InterPro" id="IPR000700">
    <property type="entry name" value="PAS-assoc_C"/>
</dbReference>
<dbReference type="SUPFAM" id="SSF55785">
    <property type="entry name" value="PYP-like sensor domain (PAS domain)"/>
    <property type="match status" value="1"/>
</dbReference>
<keyword evidence="7" id="KW-0902">Two-component regulatory system</keyword>
<dbReference type="SMART" id="SM00387">
    <property type="entry name" value="HATPase_c"/>
    <property type="match status" value="1"/>
</dbReference>
<evidence type="ECO:0000313" key="11">
    <source>
        <dbReference type="EMBL" id="OQW87725.1"/>
    </source>
</evidence>
<feature type="coiled-coil region" evidence="8">
    <location>
        <begin position="52"/>
        <end position="79"/>
    </location>
</feature>
<comment type="subcellular location">
    <subcellularLocation>
        <location evidence="2">Cell inner membrane</location>
        <topology evidence="2">Multi-pass membrane protein</topology>
    </subcellularLocation>
</comment>
<dbReference type="InterPro" id="IPR004358">
    <property type="entry name" value="Sig_transdc_His_kin-like_C"/>
</dbReference>
<dbReference type="PROSITE" id="PS50109">
    <property type="entry name" value="HIS_KIN"/>
    <property type="match status" value="1"/>
</dbReference>
<reference evidence="11 12" key="1">
    <citation type="submission" date="2017-01" db="EMBL/GenBank/DDBJ databases">
        <title>Novel large sulfur bacteria in the metagenomes of groundwater-fed chemosynthetic microbial mats in the Lake Huron basin.</title>
        <authorList>
            <person name="Sharrar A.M."/>
            <person name="Flood B.E."/>
            <person name="Bailey J.V."/>
            <person name="Jones D.S."/>
            <person name="Biddanda B."/>
            <person name="Ruberg S.A."/>
            <person name="Marcus D.N."/>
            <person name="Dick G.J."/>
        </authorList>
    </citation>
    <scope>NUCLEOTIDE SEQUENCE [LARGE SCALE GENOMIC DNA]</scope>
    <source>
        <strain evidence="11">A7</strain>
    </source>
</reference>
<dbReference type="EC" id="2.7.13.3" evidence="3"/>
<name>A0A1W9KTF9_9BURK</name>
<evidence type="ECO:0000259" key="9">
    <source>
        <dbReference type="PROSITE" id="PS50109"/>
    </source>
</evidence>
<evidence type="ECO:0000313" key="12">
    <source>
        <dbReference type="Proteomes" id="UP000192505"/>
    </source>
</evidence>
<evidence type="ECO:0000256" key="3">
    <source>
        <dbReference type="ARBA" id="ARBA00012438"/>
    </source>
</evidence>
<dbReference type="SUPFAM" id="SSF47384">
    <property type="entry name" value="Homodimeric domain of signal transducing histidine kinase"/>
    <property type="match status" value="1"/>
</dbReference>
<evidence type="ECO:0000256" key="4">
    <source>
        <dbReference type="ARBA" id="ARBA00022553"/>
    </source>
</evidence>
<dbReference type="CDD" id="cd00082">
    <property type="entry name" value="HisKA"/>
    <property type="match status" value="1"/>
</dbReference>
<sequence>MPEVTEDGVISVRALQSLRRRAQDRQQLKVALPLDMLDEMKPEDAQLLFHELRVHQIELELQNEELRRIHRELDAARERYFDLYDMAPVGYCTVTTQGQILEANLTAATLLGVTRSALTRLRLTHFMPLAQRQIFEQCSALLDTSGQTQSCELQMLTSAGQPVWVQLVANMARDAAGDTVLRVMFRDVSDRVRLDAALQTKNAELDKARQAANKANNAKSDFLTSMSHELRSPLNAILGFAQLMEAGSPPPTPAQKSAIDQIIHGGWYLLDLVNEILDLASVESGQLALVMATESLAEMLADCQTMIEPQAAAAGIAIRFPELAQPMRVQADRRRFKQVVINLLSNAIKYNRQQGTVTVTCLVCAPGRVRLSVQDDGRGLSPEQLANLFQPFNRLGQESGPQVGTGIGLVVSKRLIEMMGGSVGVTSRVGVGSVFWFELALSSPMP</sequence>
<dbReference type="AlphaFoldDB" id="A0A1W9KTF9"/>